<gene>
    <name evidence="2" type="ORF">GCM10009801_74390</name>
</gene>
<sequence length="312" mass="34885">MTRRAPKGWGTPRSRGVPALAVAALLLTAGCADEKGPAPSDAAESSSGPRPVLPTREVRELTLPFDSYALDSPQMAHITLAQDRLIASCMADKGLKWKRLPRPEAKSWPHRGRYGLIEAEAARRYGYHPVPEPRAEARERWIARREAGLTPEQRSAAYGRDGKGGCEERAARTLLKNVPRADFEGLDRAAASLYERSKRHPDVERAFRRWSACMREKGFSYSTPSAANNDPRWQKASAKPTAKSSAKASREERTTARADVLCKHSTSLVAVWRRTEAELQRDEIDRHPERYALLHRARSHYMANVKAASGRR</sequence>
<reference evidence="2 3" key="1">
    <citation type="journal article" date="2019" name="Int. J. Syst. Evol. Microbiol.">
        <title>The Global Catalogue of Microorganisms (GCM) 10K type strain sequencing project: providing services to taxonomists for standard genome sequencing and annotation.</title>
        <authorList>
            <consortium name="The Broad Institute Genomics Platform"/>
            <consortium name="The Broad Institute Genome Sequencing Center for Infectious Disease"/>
            <person name="Wu L."/>
            <person name="Ma J."/>
        </authorList>
    </citation>
    <scope>NUCLEOTIDE SEQUENCE [LARGE SCALE GENOMIC DNA]</scope>
    <source>
        <strain evidence="2 3">JCM 15478</strain>
    </source>
</reference>
<dbReference type="RefSeq" id="WP_344534761.1">
    <property type="nucleotide sequence ID" value="NZ_BAAAPE010000025.1"/>
</dbReference>
<feature type="region of interest" description="Disordered" evidence="1">
    <location>
        <begin position="33"/>
        <end position="55"/>
    </location>
</feature>
<comment type="caution">
    <text evidence="2">The sequence shown here is derived from an EMBL/GenBank/DDBJ whole genome shotgun (WGS) entry which is preliminary data.</text>
</comment>
<evidence type="ECO:0008006" key="4">
    <source>
        <dbReference type="Google" id="ProtNLM"/>
    </source>
</evidence>
<feature type="region of interest" description="Disordered" evidence="1">
    <location>
        <begin position="221"/>
        <end position="255"/>
    </location>
</feature>
<dbReference type="PROSITE" id="PS51257">
    <property type="entry name" value="PROKAR_LIPOPROTEIN"/>
    <property type="match status" value="1"/>
</dbReference>
<dbReference type="Proteomes" id="UP001500016">
    <property type="component" value="Unassembled WGS sequence"/>
</dbReference>
<evidence type="ECO:0000313" key="2">
    <source>
        <dbReference type="EMBL" id="GAA2101267.1"/>
    </source>
</evidence>
<accession>A0ABN2WXU8</accession>
<dbReference type="EMBL" id="BAAAPE010000025">
    <property type="protein sequence ID" value="GAA2101267.1"/>
    <property type="molecule type" value="Genomic_DNA"/>
</dbReference>
<proteinExistence type="predicted"/>
<evidence type="ECO:0000313" key="3">
    <source>
        <dbReference type="Proteomes" id="UP001500016"/>
    </source>
</evidence>
<keyword evidence="3" id="KW-1185">Reference proteome</keyword>
<name>A0ABN2WXU8_9ACTN</name>
<protein>
    <recommendedName>
        <fullName evidence="4">Lipoprotein</fullName>
    </recommendedName>
</protein>
<organism evidence="2 3">
    <name type="scientific">Streptomyces albiaxialis</name>
    <dbReference type="NCBI Taxonomy" id="329523"/>
    <lineage>
        <taxon>Bacteria</taxon>
        <taxon>Bacillati</taxon>
        <taxon>Actinomycetota</taxon>
        <taxon>Actinomycetes</taxon>
        <taxon>Kitasatosporales</taxon>
        <taxon>Streptomycetaceae</taxon>
        <taxon>Streptomyces</taxon>
    </lineage>
</organism>
<evidence type="ECO:0000256" key="1">
    <source>
        <dbReference type="SAM" id="MobiDB-lite"/>
    </source>
</evidence>
<feature type="compositionally biased region" description="Low complexity" evidence="1">
    <location>
        <begin position="235"/>
        <end position="247"/>
    </location>
</feature>